<dbReference type="GO" id="GO:0005882">
    <property type="term" value="C:intermediate filament"/>
    <property type="evidence" value="ECO:0007669"/>
    <property type="project" value="TreeGrafter"/>
</dbReference>
<dbReference type="GO" id="GO:0042060">
    <property type="term" value="P:wound healing"/>
    <property type="evidence" value="ECO:0007669"/>
    <property type="project" value="TreeGrafter"/>
</dbReference>
<evidence type="ECO:0000256" key="9">
    <source>
        <dbReference type="ARBA" id="ARBA00023136"/>
    </source>
</evidence>
<accession>A0A671W492</accession>
<dbReference type="SMART" id="SM00150">
    <property type="entry name" value="SPEC"/>
    <property type="match status" value="2"/>
</dbReference>
<dbReference type="GO" id="GO:0005198">
    <property type="term" value="F:structural molecule activity"/>
    <property type="evidence" value="ECO:0007669"/>
    <property type="project" value="TreeGrafter"/>
</dbReference>
<organism evidence="14 15">
    <name type="scientific">Sparus aurata</name>
    <name type="common">Gilthead sea bream</name>
    <dbReference type="NCBI Taxonomy" id="8175"/>
    <lineage>
        <taxon>Eukaryota</taxon>
        <taxon>Metazoa</taxon>
        <taxon>Chordata</taxon>
        <taxon>Craniata</taxon>
        <taxon>Vertebrata</taxon>
        <taxon>Euteleostomi</taxon>
        <taxon>Actinopterygii</taxon>
        <taxon>Neopterygii</taxon>
        <taxon>Teleostei</taxon>
        <taxon>Neoteleostei</taxon>
        <taxon>Acanthomorphata</taxon>
        <taxon>Eupercaria</taxon>
        <taxon>Spariformes</taxon>
        <taxon>Sparidae</taxon>
        <taxon>Sparus</taxon>
    </lineage>
</organism>
<evidence type="ECO:0008006" key="16">
    <source>
        <dbReference type="Google" id="ProtNLM"/>
    </source>
</evidence>
<evidence type="ECO:0000256" key="6">
    <source>
        <dbReference type="ARBA" id="ARBA00022737"/>
    </source>
</evidence>
<dbReference type="Pfam" id="PF18373">
    <property type="entry name" value="Spectrin_2"/>
    <property type="match status" value="1"/>
</dbReference>
<keyword evidence="4" id="KW-1003">Cell membrane</keyword>
<dbReference type="GO" id="GO:0005886">
    <property type="term" value="C:plasma membrane"/>
    <property type="evidence" value="ECO:0007669"/>
    <property type="project" value="UniProtKB-SubCell"/>
</dbReference>
<dbReference type="PANTHER" id="PTHR23169:SF26">
    <property type="entry name" value="DESMOPLAKIN"/>
    <property type="match status" value="1"/>
</dbReference>
<dbReference type="GO" id="GO:0043588">
    <property type="term" value="P:skin development"/>
    <property type="evidence" value="ECO:0007669"/>
    <property type="project" value="TreeGrafter"/>
</dbReference>
<gene>
    <name evidence="14" type="primary">LOC115591463</name>
</gene>
<evidence type="ECO:0000259" key="13">
    <source>
        <dbReference type="Pfam" id="PF18373"/>
    </source>
</evidence>
<dbReference type="Gene3D" id="3.90.1290.10">
    <property type="entry name" value="Plakin repeat"/>
    <property type="match status" value="3"/>
</dbReference>
<dbReference type="Proteomes" id="UP000472265">
    <property type="component" value="Chromosome 11"/>
</dbReference>
<feature type="coiled-coil region" evidence="10">
    <location>
        <begin position="106"/>
        <end position="133"/>
    </location>
</feature>
<dbReference type="FunFam" id="1.20.58.60:FF:000010">
    <property type="entry name" value="plectin isoform X2"/>
    <property type="match status" value="1"/>
</dbReference>
<proteinExistence type="inferred from homology"/>
<dbReference type="GO" id="GO:0030057">
    <property type="term" value="C:desmosome"/>
    <property type="evidence" value="ECO:0007669"/>
    <property type="project" value="UniProtKB-SubCell"/>
</dbReference>
<comment type="similarity">
    <text evidence="3">Belongs to the plakin or cytolinker family.</text>
</comment>
<dbReference type="Pfam" id="PF00681">
    <property type="entry name" value="Plectin"/>
    <property type="match status" value="4"/>
</dbReference>
<evidence type="ECO:0000256" key="3">
    <source>
        <dbReference type="ARBA" id="ARBA00009109"/>
    </source>
</evidence>
<dbReference type="FunFam" id="3.90.1290.10:FF:000001">
    <property type="entry name" value="Plectin a"/>
    <property type="match status" value="2"/>
</dbReference>
<feature type="coiled-coil region" evidence="10">
    <location>
        <begin position="176"/>
        <end position="232"/>
    </location>
</feature>
<dbReference type="GO" id="GO:0045104">
    <property type="term" value="P:intermediate filament cytoskeleton organization"/>
    <property type="evidence" value="ECO:0007669"/>
    <property type="project" value="InterPro"/>
</dbReference>
<sequence length="2031" mass="232937">MPEHMRGNLHALDQEWDSLQVNKNKNVISSSLLVSDCWSCNKTHFFLLSCQKMSFGRTQQLQELQQIIQEMSKEIMWVNDREEEELMFDWGDKNIDQYIPKKQESYSKLMSALEVKEKDLNKLKAKVDTLLKNNHPASDKIEAYRDTLQTQWSWLLQITKCIDVHLKENAAYNQFFKEANETYSNLQKEHETVRKKFVCDKNTSLEDLLGVLRELEMEKEKIMENKRQVHHLVSRSKNIVRLKPRNPEEKSSSPIIVKALCDFRQDQKVILKGNEAILKDNGQRSKWDITGPGGLDMTVPSVCLIVPPPNPLSISLANKNEQYYEAILSIWNQLFINVKSLIAWQYCLLDIRHINSLTISMLSKMRPEEYRQIIKSLETHFEEFKVSCSGSQMFADEDKRTMENQFNGLCVSDVDVSPVDAFVFVLCIKLRSLFPRFNVSYSDKPISHIIYKINTFFNDFIVIRLRALRDLLESVARAEDIVKVHEARLTEKETTSLLPSEVEDYMLTLKNIKAELDQKRDVLASMEAELDKATHWNSQVGGPFHRCDMMLCKYGEHVGLLSDRWRRINGQIDTRLLDLQSYHPQLEHYKQTSASLFDWIDVTRKKQDTLQATKIDSIQTLIDHINNQKALNSEIKSKRGTVEMVLKDNEACVNSIKDYETDLASYTSGLESLLNIPIKRTMLKSPSMDLNQEATELQTRYLELLTLSGDYSKYLGELHKNMEELKIRNTRIDLLEEELRLLRDGIGDRDAKNKSLEEAVARYQLELSQSQDTLLSIEEVKQNAAAQCSATKESLDSTHSQLSDLNDQVTRLNYLLEEEKRKRRLAEERYTQQQEEYDSVLRKRQKELETVSWSKTEVEKSVASKDHEIEQLRRQLAAEAAKNKELQKEMSKVRSQCSTEISNLKLSYESQIHVSRTDIQRLENQREGDTAEFQLQYDRMAAQKRSLEEDVMRLRMSINEAEEQRKRAEEEAHSQHAVITEEVHKRRELESQVETLMNQIDEEGSQYREELAEVMRSLQEKSEELAYITHSLEEETRRRRTIEEGKVVLEQTLAKQEVKLTSSSKAVTELGECKEELQKIHLELERESRERSRVEQNMSRLQGRMKDLQAVRDGLESQVETLRRVNQEEVARRQQVETDLDQASLAMKEYNSTITALRQSQDQASMSERRGEEERLRLQEELERSLRQNKTAAGHMTQLSAELKALQQQLLQEQARVKEANLRNESLYRTIEERSKALNDNTVELQRLKELTETQTKERLRLEEQLRESRQDKEELLRSRQKSDDELSSQIAALELQLQASERSNKDYHNLVSELSTERKKLKLETKKIQNQATEVHGITMQSIQSQYNDIVMERDALMRKLQLLEKDKDRAQRLEEDLSHSKMTLESELRNKQHLLDDNERMKRDLGYWKDQYDSKQGLIRQYDSDKDRLEREKNSLKSEIERLMRELKELEEKHKNRLVGLQKELREVTVHRQTMETELKKAREPPALDVVIFDGVRKTVTADQLLDCGVLDKSTLSQLVKGQKTIPDVSADKKINLKGTGPIAGVVIEGPKGPGSISGPLCKMTFTEAKKENLLPPDSADLLLDAQAATGHIIDPRTNQKLTVDEACYQGVVDEEDRERLLAAEAAAVGYSGPGTSKPLSAFQAMKKGLIDKNTTLRLLQAQESVGGILDPVLSVFLPKDTAIERNLIDNDTQRALNKRPELYLDPESEEGVTYTSMKRRCRVDPHTGLLLLPITEKVDPSKLVFDGVRKPVTAKQLADYTENDVSYGALKKRCKTEPHTGLLLLPITERLDPSKLVFDGVRKPVTAKQLADCGVLDKPTLKDLEKGKKTVPEVSVDKNLNLKGTGPIAGVVVGSKGKMSLSEAKKQMLLPEESADLLLEAQAATGHIIDPRTNQKLTVEEAFARGVVDILDRDRLLAAEAAAVGYQDPSTAKPLSVFEAMKKGLIDGTNGLRLLQAQESVGGILDPNLSVFLPKDTAIKRNLLDENLSRALNQSPKCYLDPDTEKDASYGELKKRCKTEPHTGLLLL</sequence>
<feature type="coiled-coil region" evidence="10">
    <location>
        <begin position="802"/>
        <end position="896"/>
    </location>
</feature>
<evidence type="ECO:0000256" key="8">
    <source>
        <dbReference type="ARBA" id="ARBA00023054"/>
    </source>
</evidence>
<evidence type="ECO:0000256" key="2">
    <source>
        <dbReference type="ARBA" id="ARBA00004568"/>
    </source>
</evidence>
<keyword evidence="8 10" id="KW-0175">Coiled coil</keyword>
<dbReference type="InterPro" id="IPR001101">
    <property type="entry name" value="Plectin_repeat"/>
</dbReference>
<dbReference type="InterPro" id="IPR018159">
    <property type="entry name" value="Spectrin/alpha-actinin"/>
</dbReference>
<dbReference type="Gene3D" id="2.30.30.40">
    <property type="entry name" value="SH3 Domains"/>
    <property type="match status" value="1"/>
</dbReference>
<keyword evidence="5" id="KW-0597">Phosphoprotein</keyword>
<evidence type="ECO:0000259" key="12">
    <source>
        <dbReference type="Pfam" id="PF17902"/>
    </source>
</evidence>
<name>A0A671W492_SPAAU</name>
<dbReference type="GO" id="GO:0014704">
    <property type="term" value="C:intercalated disc"/>
    <property type="evidence" value="ECO:0007669"/>
    <property type="project" value="TreeGrafter"/>
</dbReference>
<dbReference type="Ensembl" id="ENSSAUT00010034516.1">
    <property type="protein sequence ID" value="ENSSAUP00010032777.1"/>
    <property type="gene ID" value="ENSSAUG00010013153.1"/>
</dbReference>
<feature type="coiled-coil region" evidence="10">
    <location>
        <begin position="468"/>
        <end position="529"/>
    </location>
</feature>
<keyword evidence="6" id="KW-0677">Repeat</keyword>
<evidence type="ECO:0000256" key="4">
    <source>
        <dbReference type="ARBA" id="ARBA00022475"/>
    </source>
</evidence>
<dbReference type="SUPFAM" id="SSF75399">
    <property type="entry name" value="Plakin repeat"/>
    <property type="match status" value="2"/>
</dbReference>
<dbReference type="InterPro" id="IPR041573">
    <property type="entry name" value="Desmoplakin_Spectrin-like"/>
</dbReference>
<dbReference type="Pfam" id="PF21019">
    <property type="entry name" value="Spectrin_3"/>
    <property type="match status" value="1"/>
</dbReference>
<dbReference type="InterPro" id="IPR041615">
    <property type="entry name" value="Desmoplakin_SH3"/>
</dbReference>
<dbReference type="Gene3D" id="1.20.58.1060">
    <property type="match status" value="1"/>
</dbReference>
<comment type="subcellular location">
    <subcellularLocation>
        <location evidence="2">Cell junction</location>
        <location evidence="2">Desmosome</location>
    </subcellularLocation>
    <subcellularLocation>
        <location evidence="1">Cell membrane</location>
    </subcellularLocation>
</comment>
<dbReference type="Gene3D" id="1.20.58.60">
    <property type="match status" value="3"/>
</dbReference>
<evidence type="ECO:0000313" key="14">
    <source>
        <dbReference type="Ensembl" id="ENSSAUP00010032777.1"/>
    </source>
</evidence>
<keyword evidence="7" id="KW-0965">Cell junction</keyword>
<feature type="domain" description="Desmoplakin SH3" evidence="12">
    <location>
        <begin position="242"/>
        <end position="307"/>
    </location>
</feature>
<feature type="coiled-coil region" evidence="10">
    <location>
        <begin position="937"/>
        <end position="1006"/>
    </location>
</feature>
<dbReference type="InterPro" id="IPR035915">
    <property type="entry name" value="Plakin_repeat_sf"/>
</dbReference>
<dbReference type="Pfam" id="PF17902">
    <property type="entry name" value="SH3_10"/>
    <property type="match status" value="1"/>
</dbReference>
<protein>
    <recommendedName>
        <fullName evidence="16">Desmoplakin b</fullName>
    </recommendedName>
</protein>
<dbReference type="GO" id="GO:0098609">
    <property type="term" value="P:cell-cell adhesion"/>
    <property type="evidence" value="ECO:0007669"/>
    <property type="project" value="TreeGrafter"/>
</dbReference>
<dbReference type="SUPFAM" id="SSF46966">
    <property type="entry name" value="Spectrin repeat"/>
    <property type="match status" value="2"/>
</dbReference>
<dbReference type="GO" id="GO:0005737">
    <property type="term" value="C:cytoplasm"/>
    <property type="evidence" value="ECO:0007669"/>
    <property type="project" value="TreeGrafter"/>
</dbReference>
<dbReference type="GeneTree" id="ENSGT00940000154843"/>
<keyword evidence="15" id="KW-1185">Reference proteome</keyword>
<evidence type="ECO:0000256" key="10">
    <source>
        <dbReference type="SAM" id="Coils"/>
    </source>
</evidence>
<evidence type="ECO:0000256" key="11">
    <source>
        <dbReference type="SAM" id="MobiDB-lite"/>
    </source>
</evidence>
<feature type="domain" description="Desmoplakin spectrin-like" evidence="13">
    <location>
        <begin position="342"/>
        <end position="407"/>
    </location>
</feature>
<evidence type="ECO:0000256" key="5">
    <source>
        <dbReference type="ARBA" id="ARBA00022553"/>
    </source>
</evidence>
<dbReference type="InterPro" id="IPR043197">
    <property type="entry name" value="Plakin"/>
</dbReference>
<dbReference type="SMART" id="SM00250">
    <property type="entry name" value="PLEC"/>
    <property type="match status" value="8"/>
</dbReference>
<reference evidence="14" key="2">
    <citation type="submission" date="2025-08" db="UniProtKB">
        <authorList>
            <consortium name="Ensembl"/>
        </authorList>
    </citation>
    <scope>IDENTIFICATION</scope>
</reference>
<keyword evidence="9" id="KW-0472">Membrane</keyword>
<reference evidence="14" key="3">
    <citation type="submission" date="2025-09" db="UniProtKB">
        <authorList>
            <consortium name="Ensembl"/>
        </authorList>
    </citation>
    <scope>IDENTIFICATION</scope>
</reference>
<feature type="region of interest" description="Disordered" evidence="11">
    <location>
        <begin position="1262"/>
        <end position="1283"/>
    </location>
</feature>
<evidence type="ECO:0000313" key="15">
    <source>
        <dbReference type="Proteomes" id="UP000472265"/>
    </source>
</evidence>
<reference evidence="14" key="1">
    <citation type="submission" date="2021-04" db="EMBL/GenBank/DDBJ databases">
        <authorList>
            <consortium name="Wellcome Sanger Institute Data Sharing"/>
        </authorList>
    </citation>
    <scope>NUCLEOTIDE SEQUENCE [LARGE SCALE GENOMIC DNA]</scope>
</reference>
<dbReference type="PANTHER" id="PTHR23169">
    <property type="entry name" value="ENVOPLAKIN"/>
    <property type="match status" value="1"/>
</dbReference>
<evidence type="ECO:0000256" key="7">
    <source>
        <dbReference type="ARBA" id="ARBA00022949"/>
    </source>
</evidence>
<evidence type="ECO:0000256" key="1">
    <source>
        <dbReference type="ARBA" id="ARBA00004236"/>
    </source>
</evidence>